<organism evidence="2 3">
    <name type="scientific">Dokdonia donghaensis DSW-1</name>
    <dbReference type="NCBI Taxonomy" id="1300343"/>
    <lineage>
        <taxon>Bacteria</taxon>
        <taxon>Pseudomonadati</taxon>
        <taxon>Bacteroidota</taxon>
        <taxon>Flavobacteriia</taxon>
        <taxon>Flavobacteriales</taxon>
        <taxon>Flavobacteriaceae</taxon>
        <taxon>Dokdonia</taxon>
    </lineage>
</organism>
<sequence length="263" mass="29092">MTINHKGASIFYTDTGSGTPIILLHGFLENHTMWDAIQSKLASRHRVICIDLLGHGASGNTGYVHTMEDMAAAVQTVANTLAIKKMHLVGHSMGGYVGLAFAKAQPERITSLCLLNSTPLPDDDERVALRTRANKMAKTQYEQLVRMSFTNLFDPKTKANNHDQISEALDHALKTPVQGYIAANSGMQVREDLSTFWKKAPFAQGMILGATDWIINAETHKDHFEKDIAFFKIIDSGHMSHISHTELVAQLLEEFVTTSSSRD</sequence>
<evidence type="ECO:0000313" key="2">
    <source>
        <dbReference type="EMBL" id="KGO07239.1"/>
    </source>
</evidence>
<dbReference type="PATRIC" id="fig|1300343.5.peg.1005"/>
<dbReference type="PANTHER" id="PTHR43798">
    <property type="entry name" value="MONOACYLGLYCEROL LIPASE"/>
    <property type="match status" value="1"/>
</dbReference>
<dbReference type="AlphaFoldDB" id="A0A0A2GVD5"/>
<keyword evidence="3" id="KW-1185">Reference proteome</keyword>
<dbReference type="Gene3D" id="3.40.50.1820">
    <property type="entry name" value="alpha/beta hydrolase"/>
    <property type="match status" value="1"/>
</dbReference>
<dbReference type="PRINTS" id="PR00111">
    <property type="entry name" value="ABHYDROLASE"/>
</dbReference>
<protein>
    <recommendedName>
        <fullName evidence="1">AB hydrolase-1 domain-containing protein</fullName>
    </recommendedName>
</protein>
<reference evidence="2 3" key="1">
    <citation type="submission" date="2014-10" db="EMBL/GenBank/DDBJ databases">
        <title>Draft genome sequence of the proteorhodopsin-containing marine bacterium Dokdonia donghaensis.</title>
        <authorList>
            <person name="Gomez-Consarnau L."/>
            <person name="Gonzalez J.M."/>
            <person name="Riedel T."/>
            <person name="Jaenicke S."/>
            <person name="Wagner-Doebler I."/>
            <person name="Fuhrman J.A."/>
        </authorList>
    </citation>
    <scope>NUCLEOTIDE SEQUENCE [LARGE SCALE GENOMIC DNA]</scope>
    <source>
        <strain evidence="2 3">DSW-1</strain>
    </source>
</reference>
<comment type="caution">
    <text evidence="2">The sequence shown here is derived from an EMBL/GenBank/DDBJ whole genome shotgun (WGS) entry which is preliminary data.</text>
</comment>
<dbReference type="KEGG" id="ddo:I597_0996"/>
<dbReference type="RefSeq" id="WP_035327073.1">
    <property type="nucleotide sequence ID" value="NZ_CP015125.1"/>
</dbReference>
<name>A0A0A2GVD5_9FLAO</name>
<dbReference type="InterPro" id="IPR000073">
    <property type="entry name" value="AB_hydrolase_1"/>
</dbReference>
<dbReference type="InterPro" id="IPR050266">
    <property type="entry name" value="AB_hydrolase_sf"/>
</dbReference>
<evidence type="ECO:0000259" key="1">
    <source>
        <dbReference type="Pfam" id="PF00561"/>
    </source>
</evidence>
<accession>A0A0A2GVD5</accession>
<dbReference type="Pfam" id="PF00561">
    <property type="entry name" value="Abhydrolase_1"/>
    <property type="match status" value="1"/>
</dbReference>
<dbReference type="InterPro" id="IPR029058">
    <property type="entry name" value="AB_hydrolase_fold"/>
</dbReference>
<dbReference type="OrthoDB" id="252464at2"/>
<dbReference type="Proteomes" id="UP000030140">
    <property type="component" value="Unassembled WGS sequence"/>
</dbReference>
<dbReference type="SUPFAM" id="SSF53474">
    <property type="entry name" value="alpha/beta-Hydrolases"/>
    <property type="match status" value="1"/>
</dbReference>
<gene>
    <name evidence="2" type="ORF">NV36_10615</name>
</gene>
<dbReference type="EMBL" id="JSAQ01000001">
    <property type="protein sequence ID" value="KGO07239.1"/>
    <property type="molecule type" value="Genomic_DNA"/>
</dbReference>
<proteinExistence type="predicted"/>
<feature type="domain" description="AB hydrolase-1" evidence="1">
    <location>
        <begin position="20"/>
        <end position="244"/>
    </location>
</feature>
<evidence type="ECO:0000313" key="3">
    <source>
        <dbReference type="Proteomes" id="UP000030140"/>
    </source>
</evidence>